<evidence type="ECO:0000313" key="2">
    <source>
        <dbReference type="Proteomes" id="UP001230649"/>
    </source>
</evidence>
<keyword evidence="2" id="KW-1185">Reference proteome</keyword>
<dbReference type="Proteomes" id="UP001230649">
    <property type="component" value="Unassembled WGS sequence"/>
</dbReference>
<evidence type="ECO:0000313" key="1">
    <source>
        <dbReference type="EMBL" id="KAJ9114856.1"/>
    </source>
</evidence>
<sequence length="1008" mass="105847">MSSDPTSKYANELQLLSPLFPDWDDQALGGVLADTKGNVEEAALLISEGRASKFTTASRKKEKKATPVASSSRPSNNTSHRKRRLELFRRRIRYIFKRRSAGRTRRTRWSTGRTSTAEGWSTTDPEGAKAWGTSTETPAEGTAPTADAEASESVEASKPAPSAPKAAPKPAGPAPISWKSIVAGTAKSKPAPVAPSATNAAGLAALENEINSTPVADSTGPAEDATDAAPVSTTETAVAENVQNNEEFNASGGWGDAPAQSEMDAAAKAVGWDNAPADTPDVAAPAVAKKSSMIPKNSKMSWAQIARPAVKPTPAPKAVPAPPAPPAEAQPEPATTIEESSADESEQSSEAESAPQEASTDLAAQALDQPEVVPDQEPKPLEPVDAVPELADVTTEQEVEAPVSEPAQTTEAVPETSEPSSAVEPAKDPWSSETQNPVETVSQAAAPSANASAYNGPPGLNPAGKASATQPIRTSSRTASRFTDGQAVVMPGASNSGAGLDMQFGSLSFGNAPSGPEPVQTTEPLDEHKVSPQVETRQPASAPAPVAQPAVQAPQLPVAPQQPAVPQQPVQVQPIAPQVSQPQQQPAFPVQTVYGQSQAGFYQPNQLGGFAQNQLAGQQQGMFPQQYYQQNQHLQQPQTVPSATTPEAQSAQPAAAAGHADQNQAAQQPQQQASHQGYYGQQQQQTAHQDHHSRFAGDAQGLQQQQPQQSLYGGYPSQYNYGQPQAQQSQSVGNDLYSSEQQRSLYDSYASGYGRQGAQEAPKQATPQPAAAQASGIQAQPAQQAQQAPPNQFYSGMNANYGYGPYNPYFQYAPTAPYQGYYPMGQPARAPYQASPAAPAGPMLGQAVNKPAAVPAAQSPYVPHQAYGSAGGYDDSSYLNRFNDNKLGQQPQQGYQAQGGLHNFLGAATQSGASGLASGRTGNDEDVYKNGSLGSLARGQGAAPLGQSQGQQAVPQQQQPQPQQQQQQQSTQFSGYSYSNAYPPQQNDWTSYGQYGSRAGTQQGYWGQ</sequence>
<protein>
    <submittedName>
        <fullName evidence="1">Uncharacterized protein</fullName>
    </submittedName>
</protein>
<organism evidence="1 2">
    <name type="scientific">Naganishia adeliensis</name>
    <dbReference type="NCBI Taxonomy" id="92952"/>
    <lineage>
        <taxon>Eukaryota</taxon>
        <taxon>Fungi</taxon>
        <taxon>Dikarya</taxon>
        <taxon>Basidiomycota</taxon>
        <taxon>Agaricomycotina</taxon>
        <taxon>Tremellomycetes</taxon>
        <taxon>Filobasidiales</taxon>
        <taxon>Filobasidiaceae</taxon>
        <taxon>Naganishia</taxon>
    </lineage>
</organism>
<dbReference type="EMBL" id="JASBWS010000007">
    <property type="protein sequence ID" value="KAJ9114856.1"/>
    <property type="molecule type" value="Genomic_DNA"/>
</dbReference>
<gene>
    <name evidence="1" type="ORF">QFC20_001227</name>
</gene>
<reference evidence="1" key="1">
    <citation type="submission" date="2023-04" db="EMBL/GenBank/DDBJ databases">
        <title>Draft Genome sequencing of Naganishia species isolated from polar environments using Oxford Nanopore Technology.</title>
        <authorList>
            <person name="Leo P."/>
            <person name="Venkateswaran K."/>
        </authorList>
    </citation>
    <scope>NUCLEOTIDE SEQUENCE</scope>
    <source>
        <strain evidence="1">MNA-CCFEE 5262</strain>
    </source>
</reference>
<proteinExistence type="predicted"/>
<accession>A0ACC2WUR4</accession>
<name>A0ACC2WUR4_9TREE</name>
<comment type="caution">
    <text evidence="1">The sequence shown here is derived from an EMBL/GenBank/DDBJ whole genome shotgun (WGS) entry which is preliminary data.</text>
</comment>